<feature type="transmembrane region" description="Helical" evidence="6">
    <location>
        <begin position="75"/>
        <end position="97"/>
    </location>
</feature>
<evidence type="ECO:0000256" key="5">
    <source>
        <dbReference type="ARBA" id="ARBA00023136"/>
    </source>
</evidence>
<dbReference type="Gene3D" id="1.20.1740.10">
    <property type="entry name" value="Amino acid/polyamine transporter I"/>
    <property type="match status" value="1"/>
</dbReference>
<evidence type="ECO:0000256" key="4">
    <source>
        <dbReference type="ARBA" id="ARBA00022989"/>
    </source>
</evidence>
<feature type="transmembrane region" description="Helical" evidence="6">
    <location>
        <begin position="18"/>
        <end position="39"/>
    </location>
</feature>
<keyword evidence="8" id="KW-1185">Reference proteome</keyword>
<keyword evidence="3 6" id="KW-0812">Transmembrane</keyword>
<dbReference type="GO" id="GO:0016020">
    <property type="term" value="C:membrane"/>
    <property type="evidence" value="ECO:0007669"/>
    <property type="project" value="UniProtKB-SubCell"/>
</dbReference>
<dbReference type="AlphaFoldDB" id="A0A915CZ94"/>
<evidence type="ECO:0000256" key="3">
    <source>
        <dbReference type="ARBA" id="ARBA00022692"/>
    </source>
</evidence>
<name>A0A915CZ94_9BILA</name>
<feature type="transmembrane region" description="Helical" evidence="6">
    <location>
        <begin position="321"/>
        <end position="342"/>
    </location>
</feature>
<feature type="transmembrane region" description="Helical" evidence="6">
    <location>
        <begin position="295"/>
        <end position="315"/>
    </location>
</feature>
<feature type="transmembrane region" description="Helical" evidence="6">
    <location>
        <begin position="103"/>
        <end position="125"/>
    </location>
</feature>
<organism evidence="8 9">
    <name type="scientific">Ditylenchus dipsaci</name>
    <dbReference type="NCBI Taxonomy" id="166011"/>
    <lineage>
        <taxon>Eukaryota</taxon>
        <taxon>Metazoa</taxon>
        <taxon>Ecdysozoa</taxon>
        <taxon>Nematoda</taxon>
        <taxon>Chromadorea</taxon>
        <taxon>Rhabditida</taxon>
        <taxon>Tylenchina</taxon>
        <taxon>Tylenchomorpha</taxon>
        <taxon>Sphaerularioidea</taxon>
        <taxon>Anguinidae</taxon>
        <taxon>Anguininae</taxon>
        <taxon>Ditylenchus</taxon>
    </lineage>
</organism>
<protein>
    <submittedName>
        <fullName evidence="9">Amino acid transporter transmembrane domain-containing protein</fullName>
    </submittedName>
</protein>
<feature type="domain" description="Amino acid transporter transmembrane" evidence="7">
    <location>
        <begin position="1"/>
        <end position="355"/>
    </location>
</feature>
<dbReference type="InterPro" id="IPR013057">
    <property type="entry name" value="AA_transpt_TM"/>
</dbReference>
<evidence type="ECO:0000256" key="1">
    <source>
        <dbReference type="ARBA" id="ARBA00004370"/>
    </source>
</evidence>
<proteinExistence type="predicted"/>
<evidence type="ECO:0000259" key="7">
    <source>
        <dbReference type="Pfam" id="PF01490"/>
    </source>
</evidence>
<dbReference type="FunFam" id="1.20.1740.10:FF:000052">
    <property type="entry name" value="Lysine histidine transporter-like 3"/>
    <property type="match status" value="1"/>
</dbReference>
<accession>A0A915CZ94</accession>
<keyword evidence="4 6" id="KW-1133">Transmembrane helix</keyword>
<evidence type="ECO:0000313" key="9">
    <source>
        <dbReference type="WBParaSite" id="jg13861"/>
    </source>
</evidence>
<dbReference type="Proteomes" id="UP000887574">
    <property type="component" value="Unplaced"/>
</dbReference>
<feature type="transmembrane region" description="Helical" evidence="6">
    <location>
        <begin position="373"/>
        <end position="397"/>
    </location>
</feature>
<feature type="transmembrane region" description="Helical" evidence="6">
    <location>
        <begin position="137"/>
        <end position="157"/>
    </location>
</feature>
<feature type="transmembrane region" description="Helical" evidence="6">
    <location>
        <begin position="215"/>
        <end position="236"/>
    </location>
</feature>
<dbReference type="WBParaSite" id="jg13861">
    <property type="protein sequence ID" value="jg13861"/>
    <property type="gene ID" value="jg13861"/>
</dbReference>
<evidence type="ECO:0000313" key="8">
    <source>
        <dbReference type="Proteomes" id="UP000887574"/>
    </source>
</evidence>
<keyword evidence="5 6" id="KW-0472">Membrane</keyword>
<reference evidence="9" key="1">
    <citation type="submission" date="2022-11" db="UniProtKB">
        <authorList>
            <consortium name="WormBaseParasite"/>
        </authorList>
    </citation>
    <scope>IDENTIFICATION</scope>
</reference>
<evidence type="ECO:0000256" key="2">
    <source>
        <dbReference type="ARBA" id="ARBA00022448"/>
    </source>
</evidence>
<dbReference type="Pfam" id="PF01490">
    <property type="entry name" value="Aa_trans"/>
    <property type="match status" value="1"/>
</dbReference>
<comment type="subcellular location">
    <subcellularLocation>
        <location evidence="1">Membrane</location>
    </subcellularLocation>
</comment>
<sequence>MAGSGIVALPTAIVQCQLWLGLVLLFVMATIGIVSAVLLGKCWVILVRRFPAYRTHCRKPYAEIGMRALGPKAKYLVMFCVNFTLFGVTTVFLLLSAKNIRDFLLAFFNYDLDFCLIILIVALILLPITLPKSPKDFWPVIFIGMLCTGVAFWLIIVGSALDYSECSAAREMPQLKMSNLLLALGTIRFTYGGHSGFPTIQHDMKDPSNFTKASVLAISLITAFNYLVVTISSLSYGNSLRDSVINSMQTLWLQQTVNLMITLHCLLTVTLVINPLNQSVEELFQIPQNFGYKRVALRTAIMGLVVFTAESIPSFGAVLNLIGGSTVTMTSAVFPCLFYLYLSAGEKKSKEALYLGSEEPVTFKEMVARTNKYVLLAVGALIALSLLIGVIATAVAIDSLSSTHFHPPCYLKGFFSFESEVPAANKTFSYVNCCGAGQNISRHPEYGLDICTAPQLDFY</sequence>
<feature type="transmembrane region" description="Helical" evidence="6">
    <location>
        <begin position="256"/>
        <end position="274"/>
    </location>
</feature>
<evidence type="ECO:0000256" key="6">
    <source>
        <dbReference type="SAM" id="Phobius"/>
    </source>
</evidence>
<dbReference type="PANTHER" id="PTHR48017">
    <property type="entry name" value="OS05G0424000 PROTEIN-RELATED"/>
    <property type="match status" value="1"/>
</dbReference>
<keyword evidence="2" id="KW-0813">Transport</keyword>